<dbReference type="AlphaFoldDB" id="A0AAP0NMS6"/>
<dbReference type="SUPFAM" id="SSF88659">
    <property type="entry name" value="Sigma3 and sigma4 domains of RNA polymerase sigma factors"/>
    <property type="match status" value="1"/>
</dbReference>
<proteinExistence type="predicted"/>
<organism evidence="1 2">
    <name type="scientific">Stephania japonica</name>
    <dbReference type="NCBI Taxonomy" id="461633"/>
    <lineage>
        <taxon>Eukaryota</taxon>
        <taxon>Viridiplantae</taxon>
        <taxon>Streptophyta</taxon>
        <taxon>Embryophyta</taxon>
        <taxon>Tracheophyta</taxon>
        <taxon>Spermatophyta</taxon>
        <taxon>Magnoliopsida</taxon>
        <taxon>Ranunculales</taxon>
        <taxon>Menispermaceae</taxon>
        <taxon>Menispermoideae</taxon>
        <taxon>Cissampelideae</taxon>
        <taxon>Stephania</taxon>
    </lineage>
</organism>
<protein>
    <submittedName>
        <fullName evidence="1">Uncharacterized protein</fullName>
    </submittedName>
</protein>
<keyword evidence="2" id="KW-1185">Reference proteome</keyword>
<dbReference type="EMBL" id="JBBNAE010000007">
    <property type="protein sequence ID" value="KAK9110036.1"/>
    <property type="molecule type" value="Genomic_DNA"/>
</dbReference>
<sequence length="77" mass="8935">MKQEAEQLLGTLGEREATILRLYFGFNGEITRSFEEIGRLEEGESDKIDSTEKKAEMKTNLDTDLQLLHDSRFLRKN</sequence>
<dbReference type="InterPro" id="IPR036388">
    <property type="entry name" value="WH-like_DNA-bd_sf"/>
</dbReference>
<evidence type="ECO:0000313" key="1">
    <source>
        <dbReference type="EMBL" id="KAK9110036.1"/>
    </source>
</evidence>
<reference evidence="1 2" key="1">
    <citation type="submission" date="2024-01" db="EMBL/GenBank/DDBJ databases">
        <title>Genome assemblies of Stephania.</title>
        <authorList>
            <person name="Yang L."/>
        </authorList>
    </citation>
    <scope>NUCLEOTIDE SEQUENCE [LARGE SCALE GENOMIC DNA]</scope>
    <source>
        <strain evidence="1">QJT</strain>
        <tissue evidence="1">Leaf</tissue>
    </source>
</reference>
<gene>
    <name evidence="1" type="ORF">Sjap_018096</name>
</gene>
<dbReference type="Gene3D" id="1.10.10.10">
    <property type="entry name" value="Winged helix-like DNA-binding domain superfamily/Winged helix DNA-binding domain"/>
    <property type="match status" value="1"/>
</dbReference>
<accession>A0AAP0NMS6</accession>
<name>A0AAP0NMS6_9MAGN</name>
<dbReference type="InterPro" id="IPR013324">
    <property type="entry name" value="RNA_pol_sigma_r3/r4-like"/>
</dbReference>
<dbReference type="Proteomes" id="UP001417504">
    <property type="component" value="Unassembled WGS sequence"/>
</dbReference>
<evidence type="ECO:0000313" key="2">
    <source>
        <dbReference type="Proteomes" id="UP001417504"/>
    </source>
</evidence>
<comment type="caution">
    <text evidence="1">The sequence shown here is derived from an EMBL/GenBank/DDBJ whole genome shotgun (WGS) entry which is preliminary data.</text>
</comment>